<evidence type="ECO:0000313" key="1">
    <source>
        <dbReference type="EMBL" id="TXD68590.1"/>
    </source>
</evidence>
<dbReference type="GO" id="GO:0016740">
    <property type="term" value="F:transferase activity"/>
    <property type="evidence" value="ECO:0007669"/>
    <property type="project" value="UniProtKB-KW"/>
</dbReference>
<dbReference type="SUPFAM" id="SSF53756">
    <property type="entry name" value="UDP-Glycosyltransferase/glycogen phosphorylase"/>
    <property type="match status" value="1"/>
</dbReference>
<dbReference type="Gene3D" id="3.40.50.2000">
    <property type="entry name" value="Glycogen Phosphorylase B"/>
    <property type="match status" value="1"/>
</dbReference>
<dbReference type="Proteomes" id="UP000321945">
    <property type="component" value="Unassembled WGS sequence"/>
</dbReference>
<keyword evidence="2" id="KW-1185">Reference proteome</keyword>
<dbReference type="AlphaFoldDB" id="A0A5C6YN08"/>
<proteinExistence type="predicted"/>
<dbReference type="EMBL" id="VORU01000010">
    <property type="protein sequence ID" value="TXD68590.1"/>
    <property type="molecule type" value="Genomic_DNA"/>
</dbReference>
<sequence>MKKIAVVHYLSVEFYPPAMNFLNISSEEKDLKIKVWTTHNNKKRKIYRNVAIDNISRTAAPNLAENATIRVFKYALFNIKCLLGLLFFKPDKILYFESYSVWPVYWYLKLFNKKAELLIHYHEYFSLEWYETGMRLVKKYYQWERDFLYKKAIWISETNEDRIRLFLADNPEVDSGKMRILPNYPPLSWGKELQNSKATIPLKTVYIGTLTVDHSYIKEYCTWVLAQQGEVLFDIYGYNYNAETLDYLKALDSPHINFIEGGVDYNNIPLTLKKYNVGLILYTANDDNYKYNASNKLFEYLACGLQVWYSKKMLGVKPYRSGMVIPVDFEKMDSFDRQNFSMVESIDGLSTNNAEDALKPLLNQLEK</sequence>
<name>A0A5C6YN08_9FLAO</name>
<gene>
    <name evidence="1" type="ORF">ESV24_11805</name>
</gene>
<protein>
    <submittedName>
        <fullName evidence="1">Glycosyltransferase family 4 protein</fullName>
    </submittedName>
</protein>
<dbReference type="RefSeq" id="WP_111816600.1">
    <property type="nucleotide sequence ID" value="NZ_CBCRZQ010000009.1"/>
</dbReference>
<evidence type="ECO:0000313" key="2">
    <source>
        <dbReference type="Proteomes" id="UP000321945"/>
    </source>
</evidence>
<reference evidence="1 2" key="1">
    <citation type="submission" date="2019-08" db="EMBL/GenBank/DDBJ databases">
        <title>Genome of Aequorivita lipolytica Y10-2 (type strain).</title>
        <authorList>
            <person name="Bowman J.P."/>
        </authorList>
    </citation>
    <scope>NUCLEOTIDE SEQUENCE [LARGE SCALE GENOMIC DNA]</scope>
    <source>
        <strain evidence="1 2">Y10-2</strain>
    </source>
</reference>
<comment type="caution">
    <text evidence="1">The sequence shown here is derived from an EMBL/GenBank/DDBJ whole genome shotgun (WGS) entry which is preliminary data.</text>
</comment>
<accession>A0A5C6YN08</accession>
<keyword evidence="1" id="KW-0808">Transferase</keyword>
<organism evidence="1 2">
    <name type="scientific">Aequorivita lipolytica</name>
    <dbReference type="NCBI Taxonomy" id="153267"/>
    <lineage>
        <taxon>Bacteria</taxon>
        <taxon>Pseudomonadati</taxon>
        <taxon>Bacteroidota</taxon>
        <taxon>Flavobacteriia</taxon>
        <taxon>Flavobacteriales</taxon>
        <taxon>Flavobacteriaceae</taxon>
        <taxon>Aequorivita</taxon>
    </lineage>
</organism>
<dbReference type="OrthoDB" id="9813214at2"/>